<reference evidence="1" key="1">
    <citation type="submission" date="2019-10" db="EMBL/GenBank/DDBJ databases">
        <authorList>
            <consortium name="Genoscope - CEA"/>
            <person name="William W."/>
        </authorList>
    </citation>
    <scope>NUCLEOTIDE SEQUENCE [LARGE SCALE GENOMIC DNA]</scope>
    <source>
        <strain evidence="1">BBR_PRJEB10992</strain>
    </source>
</reference>
<protein>
    <submittedName>
        <fullName evidence="1">Uncharacterized protein</fullName>
    </submittedName>
</protein>
<dbReference type="RefSeq" id="WP_083616761.1">
    <property type="nucleotide sequence ID" value="NZ_LR734824.1"/>
</dbReference>
<keyword evidence="2" id="KW-1185">Reference proteome</keyword>
<dbReference type="AlphaFoldDB" id="A0A7Z9BK96"/>
<dbReference type="Proteomes" id="UP000184550">
    <property type="component" value="Unassembled WGS sequence"/>
</dbReference>
<comment type="caution">
    <text evidence="1">The sequence shown here is derived from an EMBL/GenBank/DDBJ whole genome shotgun (WGS) entry which is preliminary data.</text>
</comment>
<accession>A0A7Z9BK96</accession>
<evidence type="ECO:0000313" key="2">
    <source>
        <dbReference type="Proteomes" id="UP000184550"/>
    </source>
</evidence>
<organism evidence="1 2">
    <name type="scientific">Planktothrix serta PCC 8927</name>
    <dbReference type="NCBI Taxonomy" id="671068"/>
    <lineage>
        <taxon>Bacteria</taxon>
        <taxon>Bacillati</taxon>
        <taxon>Cyanobacteriota</taxon>
        <taxon>Cyanophyceae</taxon>
        <taxon>Oscillatoriophycideae</taxon>
        <taxon>Oscillatoriales</taxon>
        <taxon>Microcoleaceae</taxon>
        <taxon>Planktothrix</taxon>
    </lineage>
</organism>
<gene>
    <name evidence="1" type="ORF">PL8927_50227</name>
</gene>
<proteinExistence type="predicted"/>
<name>A0A7Z9BK96_9CYAN</name>
<evidence type="ECO:0000313" key="1">
    <source>
        <dbReference type="EMBL" id="VXD15800.1"/>
    </source>
</evidence>
<sequence length="70" mass="8177">MHSWGENWVNRVYGAIATAIDHRSQAYIYSQCEKNVKVASLMFDRKRKIIIKSEIADPLLEQICYQKNGF</sequence>
<dbReference type="EMBL" id="CZCU02000124">
    <property type="protein sequence ID" value="VXD15800.1"/>
    <property type="molecule type" value="Genomic_DNA"/>
</dbReference>